<keyword evidence="2" id="KW-0347">Helicase</keyword>
<keyword evidence="2" id="KW-0547">Nucleotide-binding</keyword>
<feature type="compositionally biased region" description="Pro residues" evidence="3">
    <location>
        <begin position="441"/>
        <end position="451"/>
    </location>
</feature>
<sequence>MMSRKHGQIDLTLPASGREFPAGLDERGEPFDKKSGLGNTLFKQAVKYKARSPFSALSGAGDFFLTPSDLSKNCRNVLHLDLNAIPTVACPLTGADASRDLEATNSWILDFMIHGQRKYLWEDNGINATRAWKLIEEFVQILKKAVKAMKAFAPEDDIVLTTMTQLAKVRGQQIADLVLTLSLIAKNWGEPPRTCRELSDPGSVTFNSLDSVAEQPSSEKSLAYLYQIHEKCLILACKTVRLAQAESWSEILQAWMRLRRPATDDVPEKATLVFTSMLASVLRKAAIARGGDSARSDCLIEIADAEQVLPGSHDSAWASKVKVVLQPVMRRFGPVLDVRVPTGEERPIVSIRFANPKGAEAVMVAASQGFLAVGESEVRVCQPLSKEAVWRTFPPARRRPVQQGEPKKKRLRPNERFAPPRMPQVEVEEEDVPPKVEAPPQATPDPKPPTEPQLQHLPPEPPRPSPTSAGDDDTEEDREVAAGEAEVAKAMAALLDQPFSKQKKVLKSIRLQWHPDKCSWHWSGLAETVDQSVSRVPGTLNRRPLPHESSSLCRRTTTGWRIMAWADG</sequence>
<keyword evidence="1" id="KW-0378">Hydrolase</keyword>
<dbReference type="GO" id="GO:0005737">
    <property type="term" value="C:cytoplasm"/>
    <property type="evidence" value="ECO:0007669"/>
    <property type="project" value="TreeGrafter"/>
</dbReference>
<dbReference type="GO" id="GO:0016787">
    <property type="term" value="F:hydrolase activity"/>
    <property type="evidence" value="ECO:0007669"/>
    <property type="project" value="UniProtKB-KW"/>
</dbReference>
<protein>
    <submittedName>
        <fullName evidence="4">NAP1 protein</fullName>
    </submittedName>
</protein>
<evidence type="ECO:0000256" key="3">
    <source>
        <dbReference type="SAM" id="MobiDB-lite"/>
    </source>
</evidence>
<dbReference type="EMBL" id="CAJNIZ010002314">
    <property type="protein sequence ID" value="CAE7209109.1"/>
    <property type="molecule type" value="Genomic_DNA"/>
</dbReference>
<dbReference type="AlphaFoldDB" id="A0A812JJQ9"/>
<dbReference type="InterPro" id="IPR052431">
    <property type="entry name" value="SKI2_subfamily_helicases"/>
</dbReference>
<organism evidence="4 5">
    <name type="scientific">Symbiodinium pilosum</name>
    <name type="common">Dinoflagellate</name>
    <dbReference type="NCBI Taxonomy" id="2952"/>
    <lineage>
        <taxon>Eukaryota</taxon>
        <taxon>Sar</taxon>
        <taxon>Alveolata</taxon>
        <taxon>Dinophyceae</taxon>
        <taxon>Suessiales</taxon>
        <taxon>Symbiodiniaceae</taxon>
        <taxon>Symbiodinium</taxon>
    </lineage>
</organism>
<gene>
    <name evidence="4" type="primary">NAP1</name>
    <name evidence="4" type="ORF">SPIL2461_LOCUS2177</name>
</gene>
<feature type="region of interest" description="Disordered" evidence="3">
    <location>
        <begin position="395"/>
        <end position="481"/>
    </location>
</feature>
<keyword evidence="5" id="KW-1185">Reference proteome</keyword>
<dbReference type="PANTHER" id="PTHR44533:SF4">
    <property type="entry name" value="DEAD_H RNA HELICASE, PUTATIVE-RELATED"/>
    <property type="match status" value="1"/>
</dbReference>
<comment type="caution">
    <text evidence="4">The sequence shown here is derived from an EMBL/GenBank/DDBJ whole genome shotgun (WGS) entry which is preliminary data.</text>
</comment>
<name>A0A812JJQ9_SYMPI</name>
<evidence type="ECO:0000313" key="4">
    <source>
        <dbReference type="EMBL" id="CAE7209109.1"/>
    </source>
</evidence>
<dbReference type="OrthoDB" id="427830at2759"/>
<keyword evidence="2" id="KW-0067">ATP-binding</keyword>
<proteinExistence type="predicted"/>
<evidence type="ECO:0000256" key="1">
    <source>
        <dbReference type="ARBA" id="ARBA00022801"/>
    </source>
</evidence>
<evidence type="ECO:0000256" key="2">
    <source>
        <dbReference type="ARBA" id="ARBA00022806"/>
    </source>
</evidence>
<dbReference type="Proteomes" id="UP000649617">
    <property type="component" value="Unassembled WGS sequence"/>
</dbReference>
<evidence type="ECO:0000313" key="5">
    <source>
        <dbReference type="Proteomes" id="UP000649617"/>
    </source>
</evidence>
<reference evidence="4" key="1">
    <citation type="submission" date="2021-02" db="EMBL/GenBank/DDBJ databases">
        <authorList>
            <person name="Dougan E. K."/>
            <person name="Rhodes N."/>
            <person name="Thang M."/>
            <person name="Chan C."/>
        </authorList>
    </citation>
    <scope>NUCLEOTIDE SEQUENCE</scope>
</reference>
<accession>A0A812JJQ9</accession>
<dbReference type="GO" id="GO:0004386">
    <property type="term" value="F:helicase activity"/>
    <property type="evidence" value="ECO:0007669"/>
    <property type="project" value="UniProtKB-KW"/>
</dbReference>
<dbReference type="PANTHER" id="PTHR44533">
    <property type="entry name" value="DEAD/H RNA HELICASE, PUTATIVE-RELATED"/>
    <property type="match status" value="1"/>
</dbReference>